<proteinExistence type="inferred from homology"/>
<dbReference type="AlphaFoldDB" id="A0AB39BW29"/>
<evidence type="ECO:0000256" key="5">
    <source>
        <dbReference type="SAM" id="Phobius"/>
    </source>
</evidence>
<organism evidence="6">
    <name type="scientific">Alkalihalophilus sp. As8PL</name>
    <dbReference type="NCBI Taxonomy" id="3237103"/>
    <lineage>
        <taxon>Bacteria</taxon>
        <taxon>Bacillati</taxon>
        <taxon>Bacillota</taxon>
        <taxon>Bacilli</taxon>
        <taxon>Bacillales</taxon>
        <taxon>Bacillaceae</taxon>
        <taxon>Alkalihalophilus</taxon>
    </lineage>
</organism>
<evidence type="ECO:0000256" key="1">
    <source>
        <dbReference type="ARBA" id="ARBA00004141"/>
    </source>
</evidence>
<comment type="subcellular location">
    <subcellularLocation>
        <location evidence="4">Cell membrane</location>
    </subcellularLocation>
    <subcellularLocation>
        <location evidence="1">Membrane</location>
        <topology evidence="1">Multi-pass membrane protein</topology>
    </subcellularLocation>
</comment>
<keyword evidence="5" id="KW-1133">Transmembrane helix</keyword>
<name>A0AB39BW29_9BACI</name>
<feature type="transmembrane region" description="Helical" evidence="5">
    <location>
        <begin position="432"/>
        <end position="455"/>
    </location>
</feature>
<dbReference type="PANTHER" id="PTHR22550:SF5">
    <property type="entry name" value="LEUCINE ZIPPER PROTEIN 4"/>
    <property type="match status" value="1"/>
</dbReference>
<dbReference type="PIRSF" id="PIRSF005690">
    <property type="entry name" value="GerBA"/>
    <property type="match status" value="1"/>
</dbReference>
<comment type="similarity">
    <text evidence="2 4">Belongs to the GerABKA family.</text>
</comment>
<dbReference type="GO" id="GO:0005886">
    <property type="term" value="C:plasma membrane"/>
    <property type="evidence" value="ECO:0007669"/>
    <property type="project" value="UniProtKB-SubCell"/>
</dbReference>
<accession>A0AB39BW29</accession>
<dbReference type="GO" id="GO:0009847">
    <property type="term" value="P:spore germination"/>
    <property type="evidence" value="ECO:0007669"/>
    <property type="project" value="UniProtKB-UniRule"/>
</dbReference>
<dbReference type="InterPro" id="IPR004995">
    <property type="entry name" value="Spore_Ger"/>
</dbReference>
<sequence>MYKKLLKKSKMKALTSSYDDQFEVSTELSKMVGFVQSIICESSDVVQRDIKIADKMKATLFYVNGLSKIDLVDNNVIKPIMQVTPETIDGMTPDGILEELSQHVVNLSSFSIHVSFDRALHSLMSGDTLLLIDGIDKLVVLGTRGYEKRGIEEPKSEVVIRGPRDGFIEDLQTNMVLLRRRISNPSFILQTGEIGKRTKIKYCLAYMKGIANEKLVDEIRYRIACIDIDEVLETGTLEQLIEDNVMSPFPQLMHTERPDKTTASLMNGQVVILVDGTPYSLIAPITFQELLKSPEDYYDRWHIGTLIRIIRYLAAFFALFLPSLYIAMVTYHHGMLPTTLALSIAGSREGVPFPAFLEAFLMEITIELLREAGIRLPRAIGQTIGIVGGLVIGDAAVRAGFVSPVMIIVVAITAIASFAIPSYSFSIALRMLRFSFMIAASIFGLYGIVISYILINIHLVGLRSFGSYYTSPFAPFNYKDWLDLLYRAPLSLLRSRTDEPKTLDDKKQS</sequence>
<keyword evidence="5" id="KW-0812">Transmembrane</keyword>
<dbReference type="InterPro" id="IPR050768">
    <property type="entry name" value="UPF0353/GerABKA_families"/>
</dbReference>
<evidence type="ECO:0000256" key="4">
    <source>
        <dbReference type="PIRNR" id="PIRNR005690"/>
    </source>
</evidence>
<dbReference type="PANTHER" id="PTHR22550">
    <property type="entry name" value="SPORE GERMINATION PROTEIN"/>
    <property type="match status" value="1"/>
</dbReference>
<keyword evidence="3 4" id="KW-0472">Membrane</keyword>
<dbReference type="EMBL" id="CP162551">
    <property type="protein sequence ID" value="XDI38029.1"/>
    <property type="molecule type" value="Genomic_DNA"/>
</dbReference>
<evidence type="ECO:0000313" key="6">
    <source>
        <dbReference type="EMBL" id="XDI38029.1"/>
    </source>
</evidence>
<feature type="transmembrane region" description="Helical" evidence="5">
    <location>
        <begin position="309"/>
        <end position="331"/>
    </location>
</feature>
<evidence type="ECO:0000256" key="2">
    <source>
        <dbReference type="ARBA" id="ARBA00005278"/>
    </source>
</evidence>
<dbReference type="RefSeq" id="WP_368505355.1">
    <property type="nucleotide sequence ID" value="NZ_CP162551.1"/>
</dbReference>
<evidence type="ECO:0000256" key="3">
    <source>
        <dbReference type="ARBA" id="ARBA00023136"/>
    </source>
</evidence>
<protein>
    <submittedName>
        <fullName evidence="6">Spore germination protein</fullName>
    </submittedName>
</protein>
<gene>
    <name evidence="6" type="ORF">AB3N04_06835</name>
</gene>
<feature type="transmembrane region" description="Helical" evidence="5">
    <location>
        <begin position="399"/>
        <end position="420"/>
    </location>
</feature>
<reference evidence="6" key="1">
    <citation type="submission" date="2024-07" db="EMBL/GenBank/DDBJ databases">
        <title>Identification and characteristics of an arsenic-resistant bacterial isolate, which belongs to a novel species.</title>
        <authorList>
            <person name="Juszczyk A."/>
            <person name="Kowalczyk A."/>
            <person name="Was K."/>
            <person name="Kosowicz W."/>
            <person name="Budzyn A."/>
            <person name="Latowski D."/>
        </authorList>
    </citation>
    <scope>NUCLEOTIDE SEQUENCE</scope>
    <source>
        <strain evidence="6">As8PL</strain>
    </source>
</reference>
<dbReference type="Pfam" id="PF03323">
    <property type="entry name" value="GerA"/>
    <property type="match status" value="1"/>
</dbReference>